<name>A0A4Z0YES8_9FIRM</name>
<dbReference type="Proteomes" id="UP000297714">
    <property type="component" value="Unassembled WGS sequence"/>
</dbReference>
<organism evidence="1 2">
    <name type="scientific">Caproiciproducens galactitolivorans</name>
    <dbReference type="NCBI Taxonomy" id="642589"/>
    <lineage>
        <taxon>Bacteria</taxon>
        <taxon>Bacillati</taxon>
        <taxon>Bacillota</taxon>
        <taxon>Clostridia</taxon>
        <taxon>Eubacteriales</taxon>
        <taxon>Acutalibacteraceae</taxon>
        <taxon>Caproiciproducens</taxon>
    </lineage>
</organism>
<dbReference type="AlphaFoldDB" id="A0A4Z0YES8"/>
<evidence type="ECO:0000313" key="2">
    <source>
        <dbReference type="Proteomes" id="UP000297714"/>
    </source>
</evidence>
<keyword evidence="2" id="KW-1185">Reference proteome</keyword>
<reference evidence="1 2" key="1">
    <citation type="submission" date="2019-04" db="EMBL/GenBank/DDBJ databases">
        <authorList>
            <person name="Poehlein A."/>
            <person name="Bengelsdorf F.R."/>
            <person name="Duerre P."/>
            <person name="Daniel R."/>
        </authorList>
    </citation>
    <scope>NUCLEOTIDE SEQUENCE [LARGE SCALE GENOMIC DNA]</scope>
    <source>
        <strain evidence="1 2">BS-1</strain>
    </source>
</reference>
<dbReference type="OrthoDB" id="9792639at2"/>
<accession>A0A4Z0YES8</accession>
<evidence type="ECO:0000313" key="1">
    <source>
        <dbReference type="EMBL" id="TGJ77701.1"/>
    </source>
</evidence>
<comment type="caution">
    <text evidence="1">The sequence shown here is derived from an EMBL/GenBank/DDBJ whole genome shotgun (WGS) entry which is preliminary data.</text>
</comment>
<dbReference type="RefSeq" id="WP_135656612.1">
    <property type="nucleotide sequence ID" value="NZ_SRMQ01000001.1"/>
</dbReference>
<gene>
    <name evidence="1" type="ORF">CAGA_00940</name>
</gene>
<dbReference type="EMBL" id="SRMQ01000001">
    <property type="protein sequence ID" value="TGJ77701.1"/>
    <property type="molecule type" value="Genomic_DNA"/>
</dbReference>
<protein>
    <submittedName>
        <fullName evidence="1">Uncharacterized protein</fullName>
    </submittedName>
</protein>
<proteinExistence type="predicted"/>
<sequence>MQRKKTDENASLLNHIYHTAQLRLDAVQMLLPQVRDEPPLRRQAEHQKEDYLFIAEKTKQMLRDSGRIPDSGRLLKKAVSLGSLRMNTFANKKPAHIAKVMITATEAGISDMTKNLNLFDGAEIPTKKLAEEYILSEQKNIDALRLHTWHA</sequence>